<dbReference type="HOGENOM" id="CLU_2627206_0_0_1"/>
<protein>
    <submittedName>
        <fullName evidence="1">Uncharacterized protein</fullName>
    </submittedName>
</protein>
<sequence>MTQVSWVYNGWPTTNTTVLSSGKRSFRASGFSSILISGFVFDWSLPDDRVHCGATSSRQRKWFTGRCTRAQDNERVGL</sequence>
<dbReference type="Proteomes" id="UP000011713">
    <property type="component" value="Unassembled WGS sequence"/>
</dbReference>
<dbReference type="VEuPathDB" id="FungiDB:HpaG805059"/>
<name>M4BFJ0_HYAAE</name>
<reference evidence="2" key="1">
    <citation type="journal article" date="2010" name="Science">
        <title>Signatures of adaptation to obligate biotrophy in the Hyaloperonospora arabidopsidis genome.</title>
        <authorList>
            <person name="Baxter L."/>
            <person name="Tripathy S."/>
            <person name="Ishaque N."/>
            <person name="Boot N."/>
            <person name="Cabral A."/>
            <person name="Kemen E."/>
            <person name="Thines M."/>
            <person name="Ah-Fong A."/>
            <person name="Anderson R."/>
            <person name="Badejoko W."/>
            <person name="Bittner-Eddy P."/>
            <person name="Boore J.L."/>
            <person name="Chibucos M.C."/>
            <person name="Coates M."/>
            <person name="Dehal P."/>
            <person name="Delehaunty K."/>
            <person name="Dong S."/>
            <person name="Downton P."/>
            <person name="Dumas B."/>
            <person name="Fabro G."/>
            <person name="Fronick C."/>
            <person name="Fuerstenberg S.I."/>
            <person name="Fulton L."/>
            <person name="Gaulin E."/>
            <person name="Govers F."/>
            <person name="Hughes L."/>
            <person name="Humphray S."/>
            <person name="Jiang R.H."/>
            <person name="Judelson H."/>
            <person name="Kamoun S."/>
            <person name="Kyung K."/>
            <person name="Meijer H."/>
            <person name="Minx P."/>
            <person name="Morris P."/>
            <person name="Nelson J."/>
            <person name="Phuntumart V."/>
            <person name="Qutob D."/>
            <person name="Rehmany A."/>
            <person name="Rougon-Cardoso A."/>
            <person name="Ryden P."/>
            <person name="Torto-Alalibo T."/>
            <person name="Studholme D."/>
            <person name="Wang Y."/>
            <person name="Win J."/>
            <person name="Wood J."/>
            <person name="Clifton S.W."/>
            <person name="Rogers J."/>
            <person name="Van den Ackerveken G."/>
            <person name="Jones J.D."/>
            <person name="McDowell J.M."/>
            <person name="Beynon J."/>
            <person name="Tyler B.M."/>
        </authorList>
    </citation>
    <scope>NUCLEOTIDE SEQUENCE [LARGE SCALE GENOMIC DNA]</scope>
    <source>
        <strain evidence="2">Emoy2</strain>
    </source>
</reference>
<proteinExistence type="predicted"/>
<dbReference type="EnsemblProtists" id="HpaT805059">
    <property type="protein sequence ID" value="HpaP805059"/>
    <property type="gene ID" value="HpaG805059"/>
</dbReference>
<accession>M4BFJ0</accession>
<reference evidence="1" key="2">
    <citation type="submission" date="2015-06" db="UniProtKB">
        <authorList>
            <consortium name="EnsemblProtists"/>
        </authorList>
    </citation>
    <scope>IDENTIFICATION</scope>
    <source>
        <strain evidence="1">Emoy2</strain>
    </source>
</reference>
<keyword evidence="2" id="KW-1185">Reference proteome</keyword>
<organism evidence="1 2">
    <name type="scientific">Hyaloperonospora arabidopsidis (strain Emoy2)</name>
    <name type="common">Downy mildew agent</name>
    <name type="synonym">Peronospora arabidopsidis</name>
    <dbReference type="NCBI Taxonomy" id="559515"/>
    <lineage>
        <taxon>Eukaryota</taxon>
        <taxon>Sar</taxon>
        <taxon>Stramenopiles</taxon>
        <taxon>Oomycota</taxon>
        <taxon>Peronosporomycetes</taxon>
        <taxon>Peronosporales</taxon>
        <taxon>Peronosporaceae</taxon>
        <taxon>Hyaloperonospora</taxon>
    </lineage>
</organism>
<evidence type="ECO:0000313" key="1">
    <source>
        <dbReference type="EnsemblProtists" id="HpaP805059"/>
    </source>
</evidence>
<dbReference type="EMBL" id="JH598203">
    <property type="status" value="NOT_ANNOTATED_CDS"/>
    <property type="molecule type" value="Genomic_DNA"/>
</dbReference>
<dbReference type="InParanoid" id="M4BFJ0"/>
<evidence type="ECO:0000313" key="2">
    <source>
        <dbReference type="Proteomes" id="UP000011713"/>
    </source>
</evidence>
<dbReference type="AlphaFoldDB" id="M4BFJ0"/>